<dbReference type="EC" id="1.3.1.88" evidence="13"/>
<dbReference type="InterPro" id="IPR035587">
    <property type="entry name" value="DUS-like_FMN-bd"/>
</dbReference>
<dbReference type="Pfam" id="PF01207">
    <property type="entry name" value="Dus"/>
    <property type="match status" value="1"/>
</dbReference>
<dbReference type="PROSITE" id="PS01136">
    <property type="entry name" value="UPF0034"/>
    <property type="match status" value="1"/>
</dbReference>
<keyword evidence="23" id="KW-1185">Reference proteome</keyword>
<comment type="similarity">
    <text evidence="12">Belongs to the Dus family. Dus1 subfamily.</text>
</comment>
<evidence type="ECO:0000256" key="10">
    <source>
        <dbReference type="ARBA" id="ARBA00023027"/>
    </source>
</evidence>
<dbReference type="InterPro" id="IPR013785">
    <property type="entry name" value="Aldolase_TIM"/>
</dbReference>
<dbReference type="Gene3D" id="3.20.20.70">
    <property type="entry name" value="Aldolase class I"/>
    <property type="match status" value="1"/>
</dbReference>
<evidence type="ECO:0000256" key="20">
    <source>
        <dbReference type="ARBA" id="ARBA00077078"/>
    </source>
</evidence>
<evidence type="ECO:0000256" key="19">
    <source>
        <dbReference type="ARBA" id="ARBA00068883"/>
    </source>
</evidence>
<dbReference type="Proteomes" id="UP001208570">
    <property type="component" value="Unassembled WGS sequence"/>
</dbReference>
<evidence type="ECO:0000256" key="15">
    <source>
        <dbReference type="ARBA" id="ARBA00047652"/>
    </source>
</evidence>
<dbReference type="FunFam" id="3.20.20.70:FF:000081">
    <property type="entry name" value="Dihydrouridine synthase 1 like"/>
    <property type="match status" value="1"/>
</dbReference>
<evidence type="ECO:0000313" key="23">
    <source>
        <dbReference type="Proteomes" id="UP001208570"/>
    </source>
</evidence>
<evidence type="ECO:0000256" key="9">
    <source>
        <dbReference type="ARBA" id="ARBA00023002"/>
    </source>
</evidence>
<evidence type="ECO:0000256" key="6">
    <source>
        <dbReference type="ARBA" id="ARBA00022643"/>
    </source>
</evidence>
<comment type="subcellular location">
    <subcellularLocation>
        <location evidence="3">Cytoplasm</location>
    </subcellularLocation>
    <subcellularLocation>
        <location evidence="2">Nucleus</location>
    </subcellularLocation>
</comment>
<reference evidence="22" key="1">
    <citation type="journal article" date="2023" name="Mol. Biol. Evol.">
        <title>Third-Generation Sequencing Reveals the Adaptive Role of the Epigenome in Three Deep-Sea Polychaetes.</title>
        <authorList>
            <person name="Perez M."/>
            <person name="Aroh O."/>
            <person name="Sun Y."/>
            <person name="Lan Y."/>
            <person name="Juniper S.K."/>
            <person name="Young C.R."/>
            <person name="Angers B."/>
            <person name="Qian P.Y."/>
        </authorList>
    </citation>
    <scope>NUCLEOTIDE SEQUENCE</scope>
    <source>
        <strain evidence="22">P08H-3</strain>
    </source>
</reference>
<evidence type="ECO:0000256" key="3">
    <source>
        <dbReference type="ARBA" id="ARBA00004496"/>
    </source>
</evidence>
<comment type="catalytic activity">
    <reaction evidence="16">
        <text>5,6-dihydrouridine(16) in tRNA + NAD(+) = uridine(16) in tRNA + NADH + H(+)</text>
        <dbReference type="Rhea" id="RHEA:53380"/>
        <dbReference type="Rhea" id="RHEA-COMP:13543"/>
        <dbReference type="Rhea" id="RHEA-COMP:13544"/>
        <dbReference type="ChEBI" id="CHEBI:15378"/>
        <dbReference type="ChEBI" id="CHEBI:57540"/>
        <dbReference type="ChEBI" id="CHEBI:57945"/>
        <dbReference type="ChEBI" id="CHEBI:65315"/>
        <dbReference type="ChEBI" id="CHEBI:74443"/>
        <dbReference type="EC" id="1.3.1.88"/>
    </reaction>
    <physiologicalReaction direction="right-to-left" evidence="16">
        <dbReference type="Rhea" id="RHEA:53382"/>
    </physiologicalReaction>
</comment>
<evidence type="ECO:0000256" key="5">
    <source>
        <dbReference type="ARBA" id="ARBA00022630"/>
    </source>
</evidence>
<keyword evidence="9" id="KW-0560">Oxidoreductase</keyword>
<evidence type="ECO:0000259" key="21">
    <source>
        <dbReference type="Pfam" id="PF01207"/>
    </source>
</evidence>
<dbReference type="InterPro" id="IPR018517">
    <property type="entry name" value="tRNA_hU_synthase_CS"/>
</dbReference>
<evidence type="ECO:0000256" key="17">
    <source>
        <dbReference type="ARBA" id="ARBA00049467"/>
    </source>
</evidence>
<comment type="function">
    <text evidence="18">Catalyzes the synthesis of dihydrouridine, a modified base found in the D-loop of most tRNAs. Specifically modifies U16 and U17 in cytoplasmic tRNAs. Affects the level of some mature tRNA and thereby the total cellular translation.</text>
</comment>
<keyword evidence="5" id="KW-0285">Flavoprotein</keyword>
<dbReference type="PANTHER" id="PTHR11082:SF5">
    <property type="entry name" value="TRNA-DIHYDROURIDINE(16_17) SYNTHASE [NAD(P)(+)]-LIKE"/>
    <property type="match status" value="1"/>
</dbReference>
<evidence type="ECO:0000256" key="2">
    <source>
        <dbReference type="ARBA" id="ARBA00004123"/>
    </source>
</evidence>
<comment type="cofactor">
    <cofactor evidence="1">
        <name>FMN</name>
        <dbReference type="ChEBI" id="CHEBI:58210"/>
    </cofactor>
</comment>
<dbReference type="GO" id="GO:0005634">
    <property type="term" value="C:nucleus"/>
    <property type="evidence" value="ECO:0007669"/>
    <property type="project" value="UniProtKB-SubCell"/>
</dbReference>
<evidence type="ECO:0000256" key="8">
    <source>
        <dbReference type="ARBA" id="ARBA00022857"/>
    </source>
</evidence>
<comment type="catalytic activity">
    <reaction evidence="15">
        <text>5,6-dihydrouridine(16) in tRNA + NADP(+) = uridine(16) in tRNA + NADPH + H(+)</text>
        <dbReference type="Rhea" id="RHEA:53376"/>
        <dbReference type="Rhea" id="RHEA-COMP:13543"/>
        <dbReference type="Rhea" id="RHEA-COMP:13544"/>
        <dbReference type="ChEBI" id="CHEBI:15378"/>
        <dbReference type="ChEBI" id="CHEBI:57783"/>
        <dbReference type="ChEBI" id="CHEBI:58349"/>
        <dbReference type="ChEBI" id="CHEBI:65315"/>
        <dbReference type="ChEBI" id="CHEBI:74443"/>
        <dbReference type="EC" id="1.3.1.88"/>
    </reaction>
    <physiologicalReaction direction="right-to-left" evidence="15">
        <dbReference type="Rhea" id="RHEA:53378"/>
    </physiologicalReaction>
</comment>
<dbReference type="GO" id="GO:0050660">
    <property type="term" value="F:flavin adenine dinucleotide binding"/>
    <property type="evidence" value="ECO:0007669"/>
    <property type="project" value="InterPro"/>
</dbReference>
<protein>
    <recommendedName>
        <fullName evidence="19">tRNA-dihydrouridine(16/17) synthase [NAD(P)(+)]-like</fullName>
        <ecNumber evidence="13">1.3.1.88</ecNumber>
    </recommendedName>
    <alternativeName>
        <fullName evidence="20">tRNA-dihydrouridine synthase 1-like</fullName>
    </alternativeName>
</protein>
<evidence type="ECO:0000256" key="14">
    <source>
        <dbReference type="ARBA" id="ARBA00047287"/>
    </source>
</evidence>
<evidence type="ECO:0000313" key="22">
    <source>
        <dbReference type="EMBL" id="KAK2150138.1"/>
    </source>
</evidence>
<sequence>MENNISQQNVDAFSFWREKLNSAKLIVAPMVDQSELPWRLLSRRHGAELCYTPMYHATVFVRDACYRKEALTSSSADRPLIVQFCANDPETLLKAAQYAEAYCEAVDLNLGCPQAIAKRGHYGAFLQDEWDLIYNMVKLCAEKLNVPITCKMRIFEDVNKTVQYAQMLEKAGCKLLTVHGRTREQKGPNTGLASWEHVKAVKSAVNIPVFCNGNIQCLEDVYECLNDTGVEGVMTAEGNLHNPAIFEGRQMAAWELGTEYLDLVEQHPCPLSSVRGHLFKLFHHLLLVHTELREVLGSCKSVNEVRGVIESIKQKSMVDVEKYRANPEEYKQKYQKHLPVPYWICQPYVRPVKVDGEKKDEKDQHNSKRHLLDLIKNGNGLNLSRNKLKKLCRNPKKKFQPREDKFDKCSQCLNPKGLKCQFNLCKACCRKKMNSEQLDCSGHKLYSKAKQKLKSVHANDDKTCLLEVDKQTVVTVLSTVGSDSVIQSEDEAVHISNDVPIVDSVSHASDT</sequence>
<evidence type="ECO:0000256" key="4">
    <source>
        <dbReference type="ARBA" id="ARBA00022490"/>
    </source>
</evidence>
<dbReference type="GO" id="GO:0017150">
    <property type="term" value="F:tRNA dihydrouridine synthase activity"/>
    <property type="evidence" value="ECO:0007669"/>
    <property type="project" value="InterPro"/>
</dbReference>
<dbReference type="SUPFAM" id="SSF51395">
    <property type="entry name" value="FMN-linked oxidoreductases"/>
    <property type="match status" value="1"/>
</dbReference>
<keyword evidence="11" id="KW-0539">Nucleus</keyword>
<dbReference type="GO" id="GO:0005737">
    <property type="term" value="C:cytoplasm"/>
    <property type="evidence" value="ECO:0007669"/>
    <property type="project" value="UniProtKB-SubCell"/>
</dbReference>
<evidence type="ECO:0000256" key="16">
    <source>
        <dbReference type="ARBA" id="ARBA00048934"/>
    </source>
</evidence>
<comment type="caution">
    <text evidence="22">The sequence shown here is derived from an EMBL/GenBank/DDBJ whole genome shotgun (WGS) entry which is preliminary data.</text>
</comment>
<gene>
    <name evidence="22" type="ORF">LSH36_421g01018</name>
</gene>
<name>A0AAD9JBQ6_9ANNE</name>
<comment type="catalytic activity">
    <reaction evidence="14">
        <text>5,6-dihydrouridine(17) in tRNA + NAD(+) = uridine(17) in tRNA + NADH + H(+)</text>
        <dbReference type="Rhea" id="RHEA:53372"/>
        <dbReference type="Rhea" id="RHEA-COMP:13541"/>
        <dbReference type="Rhea" id="RHEA-COMP:13542"/>
        <dbReference type="ChEBI" id="CHEBI:15378"/>
        <dbReference type="ChEBI" id="CHEBI:57540"/>
        <dbReference type="ChEBI" id="CHEBI:57945"/>
        <dbReference type="ChEBI" id="CHEBI:65315"/>
        <dbReference type="ChEBI" id="CHEBI:74443"/>
        <dbReference type="EC" id="1.3.1.88"/>
    </reaction>
    <physiologicalReaction direction="right-to-left" evidence="14">
        <dbReference type="Rhea" id="RHEA:53374"/>
    </physiologicalReaction>
</comment>
<dbReference type="AlphaFoldDB" id="A0AAD9JBQ6"/>
<keyword evidence="7" id="KW-0819">tRNA processing</keyword>
<dbReference type="PANTHER" id="PTHR11082">
    <property type="entry name" value="TRNA-DIHYDROURIDINE SYNTHASE"/>
    <property type="match status" value="1"/>
</dbReference>
<evidence type="ECO:0000256" key="1">
    <source>
        <dbReference type="ARBA" id="ARBA00001917"/>
    </source>
</evidence>
<feature type="domain" description="DUS-like FMN-binding" evidence="21">
    <location>
        <begin position="27"/>
        <end position="271"/>
    </location>
</feature>
<evidence type="ECO:0000256" key="18">
    <source>
        <dbReference type="ARBA" id="ARBA00053643"/>
    </source>
</evidence>
<dbReference type="EMBL" id="JAODUP010000421">
    <property type="protein sequence ID" value="KAK2150138.1"/>
    <property type="molecule type" value="Genomic_DNA"/>
</dbReference>
<keyword evidence="4" id="KW-0963">Cytoplasm</keyword>
<dbReference type="CDD" id="cd02801">
    <property type="entry name" value="DUS_like_FMN"/>
    <property type="match status" value="1"/>
</dbReference>
<evidence type="ECO:0000256" key="13">
    <source>
        <dbReference type="ARBA" id="ARBA00038890"/>
    </source>
</evidence>
<organism evidence="22 23">
    <name type="scientific">Paralvinella palmiformis</name>
    <dbReference type="NCBI Taxonomy" id="53620"/>
    <lineage>
        <taxon>Eukaryota</taxon>
        <taxon>Metazoa</taxon>
        <taxon>Spiralia</taxon>
        <taxon>Lophotrochozoa</taxon>
        <taxon>Annelida</taxon>
        <taxon>Polychaeta</taxon>
        <taxon>Sedentaria</taxon>
        <taxon>Canalipalpata</taxon>
        <taxon>Terebellida</taxon>
        <taxon>Terebelliformia</taxon>
        <taxon>Alvinellidae</taxon>
        <taxon>Paralvinella</taxon>
    </lineage>
</organism>
<accession>A0AAD9JBQ6</accession>
<keyword evidence="10" id="KW-0520">NAD</keyword>
<keyword evidence="6" id="KW-0288">FMN</keyword>
<evidence type="ECO:0000256" key="11">
    <source>
        <dbReference type="ARBA" id="ARBA00023242"/>
    </source>
</evidence>
<evidence type="ECO:0000256" key="7">
    <source>
        <dbReference type="ARBA" id="ARBA00022694"/>
    </source>
</evidence>
<proteinExistence type="inferred from homology"/>
<evidence type="ECO:0000256" key="12">
    <source>
        <dbReference type="ARBA" id="ARBA00038313"/>
    </source>
</evidence>
<keyword evidence="8" id="KW-0521">NADP</keyword>
<comment type="catalytic activity">
    <reaction evidence="17">
        <text>5,6-dihydrouridine(17) in tRNA + NADP(+) = uridine(17) in tRNA + NADPH + H(+)</text>
        <dbReference type="Rhea" id="RHEA:53368"/>
        <dbReference type="Rhea" id="RHEA-COMP:13541"/>
        <dbReference type="Rhea" id="RHEA-COMP:13542"/>
        <dbReference type="ChEBI" id="CHEBI:15378"/>
        <dbReference type="ChEBI" id="CHEBI:57783"/>
        <dbReference type="ChEBI" id="CHEBI:58349"/>
        <dbReference type="ChEBI" id="CHEBI:65315"/>
        <dbReference type="ChEBI" id="CHEBI:74443"/>
        <dbReference type="EC" id="1.3.1.88"/>
    </reaction>
    <physiologicalReaction direction="right-to-left" evidence="17">
        <dbReference type="Rhea" id="RHEA:53370"/>
    </physiologicalReaction>
</comment>